<feature type="region of interest" description="Disordered" evidence="2">
    <location>
        <begin position="1542"/>
        <end position="1564"/>
    </location>
</feature>
<reference evidence="4 5" key="1">
    <citation type="submission" date="2021-01" db="EMBL/GenBank/DDBJ databases">
        <title>Whole genome shotgun sequence of Actinoplanes deccanensis NBRC 13994.</title>
        <authorList>
            <person name="Komaki H."/>
            <person name="Tamura T."/>
        </authorList>
    </citation>
    <scope>NUCLEOTIDE SEQUENCE [LARGE SCALE GENOMIC DNA]</scope>
    <source>
        <strain evidence="4 5">NBRC 13994</strain>
    </source>
</reference>
<dbReference type="NCBIfam" id="TIGR03696">
    <property type="entry name" value="Rhs_assc_core"/>
    <property type="match status" value="1"/>
</dbReference>
<sequence>MLKRVGCLSTHSHGGVLMRAWHRRLLSAALTSVLISSYLAVSPPGLATAAPPPVAPAGADPVDRGLPKEATPNHGLPAGEAAPPVPPAVESAGKPVKTDGRALRRTATAKAVQADEKAETPGTPIVRPGFTLGDTSLVVYFDAQVADGDPTSWARWWATVRDVESGTEQRSTDQGRADLSRCSYPATFCRTFGAAEGWVLDPARKYTVTITVAAAEGELSSGESQPAQPRRVETPPSVPASQAVGCGCATVLGATVRAQAFRGQMVNTGTGTFQRVEQDFGMPSYGIPFRLARYYSSGNTAPGMFGPGWSSTYDIRIVSADGGAARVRAEDGSEAVYTGGADGSYEAPAGVRARLTKVDGGWQLVPPDKRVLRFDADGKLISIKNARGHGVTLAYTAQGVIDKVTDASGRVADFDARADLRLVTKVTMPDGRVVQFDYEGTRLLKVQDARRYTTTYGYDAAGRLATVVDARGNRQVFNEYDAAGRVGRQTDAENGVTTFAWDAGKQEATTTDPDGVVVVDGYRDNVLLWSRNGNNDVVNTRYDGKLQKSLVVDPKGNQEETTFDAAGNPRSRTAPEPFSFTQSSQFDGRGNLTEFSDGRNNKWIYTYNEFNELTSQRDPEQAKGYRYEYDSRGNVVKKTDPRDKATTYEYDTDGNRTAEISPTGRKTVMAYDRTGRMTSVVDPRGTVSGANPDAYRTRYTYDEENTVVEVRQPGKQAPYKKTLDELGQVVVVTDPLSGSTHTTYDKAGRPVLVKDPVGNTTATAYTPAGRRKSVTANPGELNLTTSWTYDSTGRVSTEVAPLGNADPARAELYTSRFHYDFNGNLVQADRPYGSAGKRAKVDTAFDALDRPNGQVDQLDRKTSVRYDNAGNVVGMTNENGEELTSSFDGANRRTGSASESGGANAGIEYDDAGNPVKQTTPTGGVVTWKYDDDGRPIEITEPRGNVEGNNASDYTTKYGYDRAGNLETVTDPLGNVSKRTYDANDRLIASTDANDRTTRLGYNDNDWLTSVIGPDATNGQALTYQYNANGQVVRRTDPLNRSAYTEYDKAGRTVATTDQLGRRREYVYDANSQLVQEITARMVEPNRPDPNIPAKTIFYGYDNLGRLISKQLGDNGPISTFGYDAKNKLTAAADPSGTQVREYDNTDRLTKVIRGDQEFGYTYDADDRIIGRSYPDGTKISAEYDDGDRITSLTSNKGGTSSRYEFGYDVSDNLIKTTYPASTGVVEERGYDRAGRMTRIAAGKGDTVLSAFDLQLDKVGNPTRITETTGQPGRPTVTEATAYTYDAANRLTAECFGAQSCAGASAERTDYTYDLVGNRTTKKVVAPGENTTTSYTYDAADQLTTERITGSRSNERTFEYDLEGNQIRAGNNRFTYALDHTMTSATVDGKTTGYTYDALGNRIKAVTGSGAQQVVQNWLWDLNSDRPLLAAETQTGANGDVSRSYLYNPGGQALAMLAGNGGTHSYLHDWLGGVSGMVSANGTPQWSYDYDAFGMARGTGLTDGGKKLDADAPANPVQYAGTYRDVSQGDRYAMGARNYDPSTGRFDATDPAAQPATDPAVSTYSYTNARPTVWTDPSGLDPDGATVPFTGSATAAEYRMNNPEAAATTVVANNPDGTTTVEVENPEWMSAKKLVDEAEGFVKQIGDEIVNLILDLVGFNDAKACVTEGDIVACISTALQAVPWGKLFKAAKVAVKAIGVGRRLIEAYGRLKAARSALSSIPQRITKVVGEATNKVKSAAAKQVENTVAAAKDLGAKAKATTQKAAGKVKQKRKSTTGESCDTAAGAGKRLASPNSFVAGTLVLMADGSTKPIEKVQPGDTVKATNAETGVSEPQQVTASVTGSGDKSLVELTLAGAGAGGGGPPRKLTATAGHKFYSPGKGWIEAEDLKAGDTLRDPRGRAVTITRTVDHSGTTTVYNLTVNDTHTYYVAAGDESVLVHNCGDGLLHPGRNGADDSPQDWIPMNRWTRNGANLAEGNHHFVVMPDKSVRTFHESLWETAPGAGHTSLSRGKGVLAAGTFDVGPGGVINRFDNFSGHYRPGASTEGIIRDAFGRNGFDLSNAQWDPFEFG</sequence>
<dbReference type="NCBIfam" id="TIGR01643">
    <property type="entry name" value="YD_repeat_2x"/>
    <property type="match status" value="9"/>
</dbReference>
<keyword evidence="1" id="KW-0677">Repeat</keyword>
<dbReference type="EMBL" id="BOMI01000199">
    <property type="protein sequence ID" value="GID80680.1"/>
    <property type="molecule type" value="Genomic_DNA"/>
</dbReference>
<dbReference type="Proteomes" id="UP000609879">
    <property type="component" value="Unassembled WGS sequence"/>
</dbReference>
<feature type="region of interest" description="Disordered" evidence="2">
    <location>
        <begin position="554"/>
        <end position="590"/>
    </location>
</feature>
<comment type="caution">
    <text evidence="4">The sequence shown here is derived from an EMBL/GenBank/DDBJ whole genome shotgun (WGS) entry which is preliminary data.</text>
</comment>
<dbReference type="PANTHER" id="PTHR32305">
    <property type="match status" value="1"/>
</dbReference>
<dbReference type="InterPro" id="IPR045351">
    <property type="entry name" value="DUF6531"/>
</dbReference>
<evidence type="ECO:0000259" key="3">
    <source>
        <dbReference type="SMART" id="SM00306"/>
    </source>
</evidence>
<dbReference type="Pfam" id="PF05593">
    <property type="entry name" value="RHS_repeat"/>
    <property type="match status" value="7"/>
</dbReference>
<dbReference type="NCBIfam" id="TIGR01443">
    <property type="entry name" value="intein_Cterm"/>
    <property type="match status" value="1"/>
</dbReference>
<dbReference type="SUPFAM" id="SSF69304">
    <property type="entry name" value="Tricorn protease N-terminal domain"/>
    <property type="match status" value="1"/>
</dbReference>
<feature type="region of interest" description="Disordered" evidence="2">
    <location>
        <begin position="217"/>
        <end position="239"/>
    </location>
</feature>
<dbReference type="SMART" id="SM00306">
    <property type="entry name" value="HintN"/>
    <property type="match status" value="1"/>
</dbReference>
<gene>
    <name evidence="4" type="ORF">Ade02nite_93210</name>
</gene>
<dbReference type="InterPro" id="IPR031325">
    <property type="entry name" value="RHS_repeat"/>
</dbReference>
<dbReference type="PANTHER" id="PTHR32305:SF15">
    <property type="entry name" value="PROTEIN RHSA-RELATED"/>
    <property type="match status" value="1"/>
</dbReference>
<dbReference type="InterPro" id="IPR022385">
    <property type="entry name" value="Rhs_assc_core"/>
</dbReference>
<evidence type="ECO:0000313" key="5">
    <source>
        <dbReference type="Proteomes" id="UP000609879"/>
    </source>
</evidence>
<dbReference type="InterPro" id="IPR003587">
    <property type="entry name" value="Hint_dom_N"/>
</dbReference>
<dbReference type="InterPro" id="IPR030934">
    <property type="entry name" value="Intein_C"/>
</dbReference>
<dbReference type="Pfam" id="PF20148">
    <property type="entry name" value="DUF6531"/>
    <property type="match status" value="1"/>
</dbReference>
<keyword evidence="5" id="KW-1185">Reference proteome</keyword>
<organism evidence="4 5">
    <name type="scientific">Paractinoplanes deccanensis</name>
    <dbReference type="NCBI Taxonomy" id="113561"/>
    <lineage>
        <taxon>Bacteria</taxon>
        <taxon>Bacillati</taxon>
        <taxon>Actinomycetota</taxon>
        <taxon>Actinomycetes</taxon>
        <taxon>Micromonosporales</taxon>
        <taxon>Micromonosporaceae</taxon>
        <taxon>Paractinoplanes</taxon>
    </lineage>
</organism>
<feature type="compositionally biased region" description="Polar residues" evidence="2">
    <location>
        <begin position="874"/>
        <end position="888"/>
    </location>
</feature>
<protein>
    <recommendedName>
        <fullName evidence="3">Hint domain-containing protein</fullName>
    </recommendedName>
</protein>
<dbReference type="InterPro" id="IPR006530">
    <property type="entry name" value="YD"/>
</dbReference>
<dbReference type="SUPFAM" id="SSF51294">
    <property type="entry name" value="Hedgehog/intein (Hint) domain"/>
    <property type="match status" value="1"/>
</dbReference>
<feature type="domain" description="Hint" evidence="3">
    <location>
        <begin position="1794"/>
        <end position="1899"/>
    </location>
</feature>
<dbReference type="Pfam" id="PF25023">
    <property type="entry name" value="TEN_YD-shell"/>
    <property type="match status" value="2"/>
</dbReference>
<accession>A0ABQ3YL73</accession>
<evidence type="ECO:0000313" key="4">
    <source>
        <dbReference type="EMBL" id="GID80680.1"/>
    </source>
</evidence>
<dbReference type="InterPro" id="IPR056823">
    <property type="entry name" value="TEN-like_YD-shell"/>
</dbReference>
<evidence type="ECO:0000256" key="1">
    <source>
        <dbReference type="ARBA" id="ARBA00022737"/>
    </source>
</evidence>
<dbReference type="Pfam" id="PF07591">
    <property type="entry name" value="PT-HINT"/>
    <property type="match status" value="1"/>
</dbReference>
<dbReference type="InterPro" id="IPR036844">
    <property type="entry name" value="Hint_dom_sf"/>
</dbReference>
<proteinExistence type="predicted"/>
<dbReference type="PROSITE" id="PS50818">
    <property type="entry name" value="INTEIN_C_TER"/>
    <property type="match status" value="1"/>
</dbReference>
<feature type="compositionally biased region" description="Low complexity" evidence="2">
    <location>
        <begin position="895"/>
        <end position="906"/>
    </location>
</feature>
<dbReference type="Gene3D" id="2.170.16.10">
    <property type="entry name" value="Hedgehog/Intein (Hint) domain"/>
    <property type="match status" value="1"/>
</dbReference>
<feature type="region of interest" description="Disordered" evidence="2">
    <location>
        <begin position="870"/>
        <end position="931"/>
    </location>
</feature>
<feature type="compositionally biased region" description="Low complexity" evidence="2">
    <location>
        <begin position="77"/>
        <end position="93"/>
    </location>
</feature>
<dbReference type="CDD" id="cd00081">
    <property type="entry name" value="Hint"/>
    <property type="match status" value="1"/>
</dbReference>
<dbReference type="InterPro" id="IPR050708">
    <property type="entry name" value="T6SS_VgrG/RHS"/>
</dbReference>
<dbReference type="Gene3D" id="2.180.10.10">
    <property type="entry name" value="RHS repeat-associated core"/>
    <property type="match status" value="4"/>
</dbReference>
<feature type="compositionally biased region" description="Low complexity" evidence="2">
    <location>
        <begin position="1549"/>
        <end position="1560"/>
    </location>
</feature>
<name>A0ABQ3YL73_9ACTN</name>
<feature type="region of interest" description="Disordered" evidence="2">
    <location>
        <begin position="1762"/>
        <end position="1787"/>
    </location>
</feature>
<evidence type="ECO:0000256" key="2">
    <source>
        <dbReference type="SAM" id="MobiDB-lite"/>
    </source>
</evidence>
<feature type="region of interest" description="Disordered" evidence="2">
    <location>
        <begin position="48"/>
        <end position="128"/>
    </location>
</feature>